<dbReference type="InterPro" id="IPR027417">
    <property type="entry name" value="P-loop_NTPase"/>
</dbReference>
<keyword evidence="2" id="KW-0239">DNA-directed DNA polymerase</keyword>
<evidence type="ECO:0000313" key="4">
    <source>
        <dbReference type="EMBL" id="SUO97958.1"/>
    </source>
</evidence>
<evidence type="ECO:0000256" key="3">
    <source>
        <dbReference type="ARBA" id="ARBA00049244"/>
    </source>
</evidence>
<accession>A0A380N0A5</accession>
<dbReference type="Pfam" id="PF13177">
    <property type="entry name" value="DNA_pol3_delta2"/>
    <property type="match status" value="1"/>
</dbReference>
<dbReference type="PANTHER" id="PTHR11669">
    <property type="entry name" value="REPLICATION FACTOR C / DNA POLYMERASE III GAMMA-TAU SUBUNIT"/>
    <property type="match status" value="1"/>
</dbReference>
<protein>
    <recommendedName>
        <fullName evidence="1">DNA-directed DNA polymerase</fullName>
        <ecNumber evidence="1">2.7.7.7</ecNumber>
    </recommendedName>
</protein>
<dbReference type="SUPFAM" id="SSF52540">
    <property type="entry name" value="P-loop containing nucleoside triphosphate hydrolases"/>
    <property type="match status" value="1"/>
</dbReference>
<proteinExistence type="predicted"/>
<dbReference type="GO" id="GO:0003887">
    <property type="term" value="F:DNA-directed DNA polymerase activity"/>
    <property type="evidence" value="ECO:0007669"/>
    <property type="project" value="UniProtKB-KW"/>
</dbReference>
<organism evidence="4 5">
    <name type="scientific">Suttonella ornithocola</name>
    <dbReference type="NCBI Taxonomy" id="279832"/>
    <lineage>
        <taxon>Bacteria</taxon>
        <taxon>Pseudomonadati</taxon>
        <taxon>Pseudomonadota</taxon>
        <taxon>Gammaproteobacteria</taxon>
        <taxon>Cardiobacteriales</taxon>
        <taxon>Cardiobacteriaceae</taxon>
        <taxon>Suttonella</taxon>
    </lineage>
</organism>
<gene>
    <name evidence="4" type="primary">holB</name>
    <name evidence="4" type="ORF">NCTC13337_02705</name>
</gene>
<keyword evidence="4" id="KW-0808">Transferase</keyword>
<dbReference type="EMBL" id="UHIC01000001">
    <property type="protein sequence ID" value="SUO97958.1"/>
    <property type="molecule type" value="Genomic_DNA"/>
</dbReference>
<name>A0A380N0A5_9GAMM</name>
<dbReference type="InterPro" id="IPR050238">
    <property type="entry name" value="DNA_Rep/Repair_Clamp_Loader"/>
</dbReference>
<dbReference type="GO" id="GO:0009360">
    <property type="term" value="C:DNA polymerase III complex"/>
    <property type="evidence" value="ECO:0007669"/>
    <property type="project" value="TreeGrafter"/>
</dbReference>
<evidence type="ECO:0000256" key="2">
    <source>
        <dbReference type="ARBA" id="ARBA00022932"/>
    </source>
</evidence>
<dbReference type="GO" id="GO:0006261">
    <property type="term" value="P:DNA-templated DNA replication"/>
    <property type="evidence" value="ECO:0007669"/>
    <property type="project" value="TreeGrafter"/>
</dbReference>
<dbReference type="EC" id="2.7.7.7" evidence="1"/>
<dbReference type="PANTHER" id="PTHR11669:SF8">
    <property type="entry name" value="DNA POLYMERASE III SUBUNIT DELTA"/>
    <property type="match status" value="1"/>
</dbReference>
<keyword evidence="4" id="KW-0548">Nucleotidyltransferase</keyword>
<sequence length="315" mass="36286">MKKTYPWTTLPAPLLPLTKKPINCLLLIDPQKENAKALAYQYQLTTLCQQTIDDKPCGHCQACHLIAQEIHPDTLYYEAPLKTAEVRELITKISKTPVLNDYRLIYLADIDHYNDYALNALLKTLEEPPSHSHFILSASTRRAVKPTILSRSRIINVLQPNTQQALNWLVNQDIEPSKAQVLLSLFHNNPFQAVALKDKPEPLQILPDLAQYCAFPQKTLKFLQQLDQYDEKDKLHLLILNLETLISIIQLDTYPQNWHNPHIDKELIKTIDPYRLHSLYAALCRLRLPNQIQINTSATIRSLLLTQLDNRNLIL</sequence>
<dbReference type="Proteomes" id="UP000254601">
    <property type="component" value="Unassembled WGS sequence"/>
</dbReference>
<comment type="catalytic activity">
    <reaction evidence="3">
        <text>DNA(n) + a 2'-deoxyribonucleoside 5'-triphosphate = DNA(n+1) + diphosphate</text>
        <dbReference type="Rhea" id="RHEA:22508"/>
        <dbReference type="Rhea" id="RHEA-COMP:17339"/>
        <dbReference type="Rhea" id="RHEA-COMP:17340"/>
        <dbReference type="ChEBI" id="CHEBI:33019"/>
        <dbReference type="ChEBI" id="CHEBI:61560"/>
        <dbReference type="ChEBI" id="CHEBI:173112"/>
        <dbReference type="EC" id="2.7.7.7"/>
    </reaction>
</comment>
<reference evidence="4 5" key="1">
    <citation type="submission" date="2018-06" db="EMBL/GenBank/DDBJ databases">
        <authorList>
            <consortium name="Pathogen Informatics"/>
            <person name="Doyle S."/>
        </authorList>
    </citation>
    <scope>NUCLEOTIDE SEQUENCE [LARGE SCALE GENOMIC DNA]</scope>
    <source>
        <strain evidence="4 5">NCTC13337</strain>
    </source>
</reference>
<keyword evidence="5" id="KW-1185">Reference proteome</keyword>
<dbReference type="AlphaFoldDB" id="A0A380N0A5"/>
<evidence type="ECO:0000256" key="1">
    <source>
        <dbReference type="ARBA" id="ARBA00012417"/>
    </source>
</evidence>
<dbReference type="OrthoDB" id="9811073at2"/>
<dbReference type="RefSeq" id="WP_072577031.1">
    <property type="nucleotide sequence ID" value="NZ_LWHB01000127.1"/>
</dbReference>
<dbReference type="Gene3D" id="3.40.50.300">
    <property type="entry name" value="P-loop containing nucleotide triphosphate hydrolases"/>
    <property type="match status" value="1"/>
</dbReference>
<evidence type="ECO:0000313" key="5">
    <source>
        <dbReference type="Proteomes" id="UP000254601"/>
    </source>
</evidence>